<dbReference type="CDD" id="cd16936">
    <property type="entry name" value="HATPase_RsbW-like"/>
    <property type="match status" value="1"/>
</dbReference>
<evidence type="ECO:0000313" key="4">
    <source>
        <dbReference type="Proteomes" id="UP001611339"/>
    </source>
</evidence>
<dbReference type="InterPro" id="IPR050267">
    <property type="entry name" value="Anti-sigma-factor_SerPK"/>
</dbReference>
<keyword evidence="1" id="KW-0723">Serine/threonine-protein kinase</keyword>
<feature type="domain" description="Histidine kinase/HSP90-like ATPase" evidence="2">
    <location>
        <begin position="45"/>
        <end position="157"/>
    </location>
</feature>
<keyword evidence="4" id="KW-1185">Reference proteome</keyword>
<dbReference type="InterPro" id="IPR036890">
    <property type="entry name" value="HATPase_C_sf"/>
</dbReference>
<proteinExistence type="predicted"/>
<dbReference type="PANTHER" id="PTHR35526:SF3">
    <property type="entry name" value="ANTI-SIGMA-F FACTOR RSBW"/>
    <property type="match status" value="1"/>
</dbReference>
<dbReference type="GO" id="GO:0005524">
    <property type="term" value="F:ATP binding"/>
    <property type="evidence" value="ECO:0007669"/>
    <property type="project" value="UniProtKB-KW"/>
</dbReference>
<protein>
    <submittedName>
        <fullName evidence="3">ATP-binding protein</fullName>
    </submittedName>
</protein>
<accession>A0ABW7UA84</accession>
<evidence type="ECO:0000256" key="1">
    <source>
        <dbReference type="ARBA" id="ARBA00022527"/>
    </source>
</evidence>
<dbReference type="PANTHER" id="PTHR35526">
    <property type="entry name" value="ANTI-SIGMA-F FACTOR RSBW-RELATED"/>
    <property type="match status" value="1"/>
</dbReference>
<dbReference type="EMBL" id="JBIRUI010000008">
    <property type="protein sequence ID" value="MFI1715678.1"/>
    <property type="molecule type" value="Genomic_DNA"/>
</dbReference>
<dbReference type="PROSITE" id="PS51257">
    <property type="entry name" value="PROKAR_LIPOPROTEIN"/>
    <property type="match status" value="1"/>
</dbReference>
<sequence>MRKGWAMASSVATSIISASLTGCRGVPTAGSSARIAPSPVDVSFVSDASRVSQARRIGTAWLRALCQVPQARVDSVEVVISELVGNAVVHGTSEAVGLRMRRVGDEVRLEVDDGSPSEVPRPRQARAEAEQGRGLWLVDALVAELGGSWGFTDDGTVAWCVFPITRETSPMNGGRAA</sequence>
<organism evidence="3 4">
    <name type="scientific">Streptomyces litmocidini</name>
    <dbReference type="NCBI Taxonomy" id="67318"/>
    <lineage>
        <taxon>Bacteria</taxon>
        <taxon>Bacillati</taxon>
        <taxon>Actinomycetota</taxon>
        <taxon>Actinomycetes</taxon>
        <taxon>Kitasatosporales</taxon>
        <taxon>Streptomycetaceae</taxon>
        <taxon>Streptomyces</taxon>
    </lineage>
</organism>
<dbReference type="Gene3D" id="3.30.565.10">
    <property type="entry name" value="Histidine kinase-like ATPase, C-terminal domain"/>
    <property type="match status" value="1"/>
</dbReference>
<keyword evidence="1" id="KW-0808">Transferase</keyword>
<name>A0ABW7UA84_9ACTN</name>
<comment type="caution">
    <text evidence="3">The sequence shown here is derived from an EMBL/GenBank/DDBJ whole genome shotgun (WGS) entry which is preliminary data.</text>
</comment>
<evidence type="ECO:0000259" key="2">
    <source>
        <dbReference type="Pfam" id="PF13581"/>
    </source>
</evidence>
<keyword evidence="3" id="KW-0547">Nucleotide-binding</keyword>
<gene>
    <name evidence="3" type="ORF">ACH407_19155</name>
</gene>
<dbReference type="RefSeq" id="WP_398710394.1">
    <property type="nucleotide sequence ID" value="NZ_JBIRUI010000008.1"/>
</dbReference>
<dbReference type="Proteomes" id="UP001611339">
    <property type="component" value="Unassembled WGS sequence"/>
</dbReference>
<reference evidence="3 4" key="1">
    <citation type="submission" date="2024-10" db="EMBL/GenBank/DDBJ databases">
        <title>The Natural Products Discovery Center: Release of the First 8490 Sequenced Strains for Exploring Actinobacteria Biosynthetic Diversity.</title>
        <authorList>
            <person name="Kalkreuter E."/>
            <person name="Kautsar S.A."/>
            <person name="Yang D."/>
            <person name="Bader C.D."/>
            <person name="Teijaro C.N."/>
            <person name="Fluegel L."/>
            <person name="Davis C.M."/>
            <person name="Simpson J.R."/>
            <person name="Lauterbach L."/>
            <person name="Steele A.D."/>
            <person name="Gui C."/>
            <person name="Meng S."/>
            <person name="Li G."/>
            <person name="Viehrig K."/>
            <person name="Ye F."/>
            <person name="Su P."/>
            <person name="Kiefer A.F."/>
            <person name="Nichols A."/>
            <person name="Cepeda A.J."/>
            <person name="Yan W."/>
            <person name="Fan B."/>
            <person name="Jiang Y."/>
            <person name="Adhikari A."/>
            <person name="Zheng C.-J."/>
            <person name="Schuster L."/>
            <person name="Cowan T.M."/>
            <person name="Smanski M.J."/>
            <person name="Chevrette M.G."/>
            <person name="De Carvalho L.P.S."/>
            <person name="Shen B."/>
        </authorList>
    </citation>
    <scope>NUCLEOTIDE SEQUENCE [LARGE SCALE GENOMIC DNA]</scope>
    <source>
        <strain evidence="3 4">NPDC020602</strain>
    </source>
</reference>
<evidence type="ECO:0000313" key="3">
    <source>
        <dbReference type="EMBL" id="MFI1715678.1"/>
    </source>
</evidence>
<keyword evidence="3" id="KW-0067">ATP-binding</keyword>
<dbReference type="SUPFAM" id="SSF55874">
    <property type="entry name" value="ATPase domain of HSP90 chaperone/DNA topoisomerase II/histidine kinase"/>
    <property type="match status" value="1"/>
</dbReference>
<dbReference type="InterPro" id="IPR003594">
    <property type="entry name" value="HATPase_dom"/>
</dbReference>
<keyword evidence="1" id="KW-0418">Kinase</keyword>
<dbReference type="Pfam" id="PF13581">
    <property type="entry name" value="HATPase_c_2"/>
    <property type="match status" value="1"/>
</dbReference>